<dbReference type="EMBL" id="BNJG01000003">
    <property type="protein sequence ID" value="GHO58375.1"/>
    <property type="molecule type" value="Genomic_DNA"/>
</dbReference>
<name>A0ABQ3V1J2_9CHLR</name>
<gene>
    <name evidence="1" type="ORF">KSB_68500</name>
</gene>
<organism evidence="1 2">
    <name type="scientific">Ktedonobacter robiniae</name>
    <dbReference type="NCBI Taxonomy" id="2778365"/>
    <lineage>
        <taxon>Bacteria</taxon>
        <taxon>Bacillati</taxon>
        <taxon>Chloroflexota</taxon>
        <taxon>Ktedonobacteria</taxon>
        <taxon>Ktedonobacterales</taxon>
        <taxon>Ktedonobacteraceae</taxon>
        <taxon>Ktedonobacter</taxon>
    </lineage>
</organism>
<comment type="caution">
    <text evidence="1">The sequence shown here is derived from an EMBL/GenBank/DDBJ whole genome shotgun (WGS) entry which is preliminary data.</text>
</comment>
<reference evidence="1 2" key="1">
    <citation type="journal article" date="2021" name="Int. J. Syst. Evol. Microbiol.">
        <title>Reticulibacter mediterranei gen. nov., sp. nov., within the new family Reticulibacteraceae fam. nov., and Ktedonospora formicarum gen. nov., sp. nov., Ktedonobacter robiniae sp. nov., Dictyobacter formicarum sp. nov. and Dictyobacter arantiisoli sp. nov., belonging to the class Ktedonobacteria.</title>
        <authorList>
            <person name="Yabe S."/>
            <person name="Zheng Y."/>
            <person name="Wang C.M."/>
            <person name="Sakai Y."/>
            <person name="Abe K."/>
            <person name="Yokota A."/>
            <person name="Donadio S."/>
            <person name="Cavaletti L."/>
            <person name="Monciardini P."/>
        </authorList>
    </citation>
    <scope>NUCLEOTIDE SEQUENCE [LARGE SCALE GENOMIC DNA]</scope>
    <source>
        <strain evidence="1 2">SOSP1-30</strain>
    </source>
</reference>
<dbReference type="Proteomes" id="UP000654345">
    <property type="component" value="Unassembled WGS sequence"/>
</dbReference>
<accession>A0ABQ3V1J2</accession>
<sequence length="103" mass="11992">MFVKMTLERALFLDYASLTSYRLRLIFFEKTHLKNTQATLLFVLNRAFDRPPTKIWRKPLATDPVAFYRQVQQHCDNHAKEKHKLAGGSKLAWTVPDEESGVV</sequence>
<keyword evidence="2" id="KW-1185">Reference proteome</keyword>
<protein>
    <submittedName>
        <fullName evidence="1">Uncharacterized protein</fullName>
    </submittedName>
</protein>
<evidence type="ECO:0000313" key="2">
    <source>
        <dbReference type="Proteomes" id="UP000654345"/>
    </source>
</evidence>
<proteinExistence type="predicted"/>
<evidence type="ECO:0000313" key="1">
    <source>
        <dbReference type="EMBL" id="GHO58375.1"/>
    </source>
</evidence>